<dbReference type="GO" id="GO:0009403">
    <property type="term" value="P:toxin biosynthetic process"/>
    <property type="evidence" value="ECO:0007669"/>
    <property type="project" value="UniProtKB-ARBA"/>
</dbReference>
<evidence type="ECO:0000256" key="1">
    <source>
        <dbReference type="ARBA" id="ARBA00001971"/>
    </source>
</evidence>
<dbReference type="GO" id="GO:0020037">
    <property type="term" value="F:heme binding"/>
    <property type="evidence" value="ECO:0007669"/>
    <property type="project" value="InterPro"/>
</dbReference>
<dbReference type="GO" id="GO:0004497">
    <property type="term" value="F:monooxygenase activity"/>
    <property type="evidence" value="ECO:0007669"/>
    <property type="project" value="UniProtKB-KW"/>
</dbReference>
<keyword evidence="6 8" id="KW-0408">Iron</keyword>
<protein>
    <submittedName>
        <fullName evidence="10">Related to isotrichodermin C-15 hydroxylase (Cytochrome P-450 monooxygenase CYP65A1)</fullName>
    </submittedName>
</protein>
<keyword evidence="7 9" id="KW-0503">Monooxygenase</keyword>
<keyword evidence="3 8" id="KW-0349">Heme</keyword>
<evidence type="ECO:0000256" key="5">
    <source>
        <dbReference type="ARBA" id="ARBA00023002"/>
    </source>
</evidence>
<dbReference type="Gene3D" id="1.10.630.10">
    <property type="entry name" value="Cytochrome P450"/>
    <property type="match status" value="1"/>
</dbReference>
<dbReference type="Pfam" id="PF00067">
    <property type="entry name" value="p450"/>
    <property type="match status" value="1"/>
</dbReference>
<dbReference type="EMBL" id="FJOG01000023">
    <property type="protein sequence ID" value="CZR63463.1"/>
    <property type="molecule type" value="Genomic_DNA"/>
</dbReference>
<dbReference type="PANTHER" id="PTHR24305:SF210">
    <property type="entry name" value="CYTOCHROME P450 MONOOXYGENASE ASQL-RELATED"/>
    <property type="match status" value="1"/>
</dbReference>
<dbReference type="PRINTS" id="PR00463">
    <property type="entry name" value="EP450I"/>
</dbReference>
<evidence type="ECO:0000256" key="2">
    <source>
        <dbReference type="ARBA" id="ARBA00010617"/>
    </source>
</evidence>
<comment type="similarity">
    <text evidence="2 9">Belongs to the cytochrome P450 family.</text>
</comment>
<dbReference type="Proteomes" id="UP000184330">
    <property type="component" value="Unassembled WGS sequence"/>
</dbReference>
<keyword evidence="4 8" id="KW-0479">Metal-binding</keyword>
<evidence type="ECO:0000256" key="8">
    <source>
        <dbReference type="PIRSR" id="PIRSR602401-1"/>
    </source>
</evidence>
<dbReference type="InterPro" id="IPR036396">
    <property type="entry name" value="Cyt_P450_sf"/>
</dbReference>
<evidence type="ECO:0000256" key="7">
    <source>
        <dbReference type="ARBA" id="ARBA00023033"/>
    </source>
</evidence>
<keyword evidence="5 9" id="KW-0560">Oxidoreductase</keyword>
<dbReference type="SUPFAM" id="SSF48264">
    <property type="entry name" value="Cytochrome P450"/>
    <property type="match status" value="1"/>
</dbReference>
<dbReference type="FunFam" id="1.10.630.10:FF:000047">
    <property type="entry name" value="Cytochrome P450 monooxygenase"/>
    <property type="match status" value="1"/>
</dbReference>
<dbReference type="PANTHER" id="PTHR24305">
    <property type="entry name" value="CYTOCHROME P450"/>
    <property type="match status" value="1"/>
</dbReference>
<dbReference type="InterPro" id="IPR001128">
    <property type="entry name" value="Cyt_P450"/>
</dbReference>
<proteinExistence type="inferred from homology"/>
<evidence type="ECO:0000313" key="10">
    <source>
        <dbReference type="EMBL" id="CZR63463.1"/>
    </source>
</evidence>
<dbReference type="PRINTS" id="PR00385">
    <property type="entry name" value="P450"/>
</dbReference>
<sequence>MKLSDIFTLLVLSFLAWLLYSLAVAIYNITLHPLAKYPGPKLYAAFTFPHYWQIYNGDQASYVKELHERYGDVVRWAPGLLSFNNPQAFRDIYGTQKGKKMLEKDPEFYKDSFDPEGADSLLEADDATHQRQRRVISHAFSEQALRDQEGIIMGFCNMLISKLHDQIEGPNKGKVDMVRWLNFTTFDIVGDLAFAESFQALEKGEYHFWMATIFHNMKIGVFFRVAKAYPIFNRILMTIVGMIPAAAETIKKLQNDTKDKTMRRINSKTDRKDFISHFLRHNDDEKGGVSTEEIISNAGLFIVAGSETSATLLSGMFFYLLKNPDYMTKLKEEVRSSFTNTEDMTFASQTRLPYLQACIEETLRIYPPVPAELPRVTPPEGVIINGEMIPGNISVGVPHYGMFHSEKNFKNASSYRLERWLGDPAYASDDLTAVQPFSVGTRNCIGKNLAYAEIRSIMCRILWNFELELCPESNNWNQQKVYFLWEKPPLMIKLTARI</sequence>
<dbReference type="CDD" id="cd11058">
    <property type="entry name" value="CYP60B-like"/>
    <property type="match status" value="1"/>
</dbReference>
<dbReference type="AlphaFoldDB" id="A0A1L7XEL2"/>
<dbReference type="InterPro" id="IPR050121">
    <property type="entry name" value="Cytochrome_P450_monoxygenase"/>
</dbReference>
<feature type="binding site" description="axial binding residue" evidence="8">
    <location>
        <position position="444"/>
    </location>
    <ligand>
        <name>heme</name>
        <dbReference type="ChEBI" id="CHEBI:30413"/>
    </ligand>
    <ligandPart>
        <name>Fe</name>
        <dbReference type="ChEBI" id="CHEBI:18248"/>
    </ligandPart>
</feature>
<dbReference type="PROSITE" id="PS00086">
    <property type="entry name" value="CYTOCHROME_P450"/>
    <property type="match status" value="1"/>
</dbReference>
<evidence type="ECO:0000256" key="9">
    <source>
        <dbReference type="RuleBase" id="RU000461"/>
    </source>
</evidence>
<dbReference type="GO" id="GO:0005506">
    <property type="term" value="F:iron ion binding"/>
    <property type="evidence" value="ECO:0007669"/>
    <property type="project" value="InterPro"/>
</dbReference>
<comment type="cofactor">
    <cofactor evidence="1 8">
        <name>heme</name>
        <dbReference type="ChEBI" id="CHEBI:30413"/>
    </cofactor>
</comment>
<dbReference type="InterPro" id="IPR002401">
    <property type="entry name" value="Cyt_P450_E_grp-I"/>
</dbReference>
<evidence type="ECO:0000256" key="4">
    <source>
        <dbReference type="ARBA" id="ARBA00022723"/>
    </source>
</evidence>
<name>A0A1L7XEL2_9HELO</name>
<dbReference type="InterPro" id="IPR017972">
    <property type="entry name" value="Cyt_P450_CS"/>
</dbReference>
<evidence type="ECO:0000256" key="3">
    <source>
        <dbReference type="ARBA" id="ARBA00022617"/>
    </source>
</evidence>
<evidence type="ECO:0000256" key="6">
    <source>
        <dbReference type="ARBA" id="ARBA00023004"/>
    </source>
</evidence>
<evidence type="ECO:0000313" key="11">
    <source>
        <dbReference type="Proteomes" id="UP000184330"/>
    </source>
</evidence>
<keyword evidence="11" id="KW-1185">Reference proteome</keyword>
<accession>A0A1L7XEL2</accession>
<dbReference type="OrthoDB" id="1470350at2759"/>
<dbReference type="GO" id="GO:0016705">
    <property type="term" value="F:oxidoreductase activity, acting on paired donors, with incorporation or reduction of molecular oxygen"/>
    <property type="evidence" value="ECO:0007669"/>
    <property type="project" value="InterPro"/>
</dbReference>
<organism evidence="10 11">
    <name type="scientific">Phialocephala subalpina</name>
    <dbReference type="NCBI Taxonomy" id="576137"/>
    <lineage>
        <taxon>Eukaryota</taxon>
        <taxon>Fungi</taxon>
        <taxon>Dikarya</taxon>
        <taxon>Ascomycota</taxon>
        <taxon>Pezizomycotina</taxon>
        <taxon>Leotiomycetes</taxon>
        <taxon>Helotiales</taxon>
        <taxon>Mollisiaceae</taxon>
        <taxon>Phialocephala</taxon>
        <taxon>Phialocephala fortinii species complex</taxon>
    </lineage>
</organism>
<dbReference type="STRING" id="576137.A0A1L7XEL2"/>
<gene>
    <name evidence="10" type="ORF">PAC_13360</name>
</gene>
<reference evidence="10 11" key="1">
    <citation type="submission" date="2016-03" db="EMBL/GenBank/DDBJ databases">
        <authorList>
            <person name="Ploux O."/>
        </authorList>
    </citation>
    <scope>NUCLEOTIDE SEQUENCE [LARGE SCALE GENOMIC DNA]</scope>
    <source>
        <strain evidence="10 11">UAMH 11012</strain>
    </source>
</reference>